<proteinExistence type="inferred from homology"/>
<accession>A0A1G8JGJ3</accession>
<dbReference type="SUPFAM" id="SSF54506">
    <property type="entry name" value="Diaminopimelate epimerase-like"/>
    <property type="match status" value="2"/>
</dbReference>
<sequence>MRIVQLAEFQPRLRGGLLEFPVHHVRGGTSTGLVIWEPFAPADPALREELLRHLMGVPLSGSQPGNRQITGLGRGTPTSNKVFFVDWEAAGDGQRLVSTLAQLAGDHAAIDWSVNCGNLSSALPLWALDVGLVTVAPGESRDIGIRNSNTGVISTGRIGRTAVGALVCASIPGVSGEFPSVDLFLHDPVGAKTGQLLPTGHAVERIDGRAVSCVDVAVPMVIALASDFGKTAHEPLADLHDDQAFMADLRRLWVAAGLRMGLRRRDGELMTADELARSETQPKVCIVGPPGGEGNLSVRYFTPQTLHASMAVSGGCCLAAAALIPGSVAWQVAAGLAAPSGEFADIEVAIENPAGVLATTVVAREHDGRLQVRSAAYRRNAQVLLRGHVPLYRASPALVAALLPLTQR</sequence>
<evidence type="ECO:0000256" key="2">
    <source>
        <dbReference type="ARBA" id="ARBA00023235"/>
    </source>
</evidence>
<dbReference type="STRING" id="29435.SAMN05216588_114134"/>
<dbReference type="Proteomes" id="UP000198606">
    <property type="component" value="Unassembled WGS sequence"/>
</dbReference>
<protein>
    <recommendedName>
        <fullName evidence="5">PrpF protein</fullName>
    </recommendedName>
</protein>
<keyword evidence="2" id="KW-0413">Isomerase</keyword>
<comment type="similarity">
    <text evidence="1">Belongs to the PrpF family.</text>
</comment>
<organism evidence="3 4">
    <name type="scientific">Phytopseudomonas flavescens</name>
    <dbReference type="NCBI Taxonomy" id="29435"/>
    <lineage>
        <taxon>Bacteria</taxon>
        <taxon>Pseudomonadati</taxon>
        <taxon>Pseudomonadota</taxon>
        <taxon>Gammaproteobacteria</taxon>
        <taxon>Pseudomonadales</taxon>
        <taxon>Pseudomonadaceae</taxon>
        <taxon>Phytopseudomonas</taxon>
    </lineage>
</organism>
<evidence type="ECO:0008006" key="5">
    <source>
        <dbReference type="Google" id="ProtNLM"/>
    </source>
</evidence>
<dbReference type="RefSeq" id="WP_090423738.1">
    <property type="nucleotide sequence ID" value="NZ_FNDG01000014.1"/>
</dbReference>
<reference evidence="3 4" key="1">
    <citation type="submission" date="2016-10" db="EMBL/GenBank/DDBJ databases">
        <authorList>
            <person name="de Groot N.N."/>
        </authorList>
    </citation>
    <scope>NUCLEOTIDE SEQUENCE [LARGE SCALE GENOMIC DNA]</scope>
    <source>
        <strain evidence="3 4">LMG 18387</strain>
    </source>
</reference>
<name>A0A1G8JGJ3_9GAMM</name>
<evidence type="ECO:0000313" key="4">
    <source>
        <dbReference type="Proteomes" id="UP000198606"/>
    </source>
</evidence>
<dbReference type="PANTHER" id="PTHR43709:SF2">
    <property type="entry name" value="DUF453 DOMAIN PROTEIN (AFU_ORTHOLOGUE AFUA_6G00360)"/>
    <property type="match status" value="1"/>
</dbReference>
<dbReference type="PANTHER" id="PTHR43709">
    <property type="entry name" value="ACONITATE ISOMERASE-RELATED"/>
    <property type="match status" value="1"/>
</dbReference>
<gene>
    <name evidence="3" type="ORF">SAMN05216588_114134</name>
</gene>
<dbReference type="InterPro" id="IPR007400">
    <property type="entry name" value="PrpF-like"/>
</dbReference>
<dbReference type="GO" id="GO:0016853">
    <property type="term" value="F:isomerase activity"/>
    <property type="evidence" value="ECO:0007669"/>
    <property type="project" value="UniProtKB-KW"/>
</dbReference>
<evidence type="ECO:0000313" key="3">
    <source>
        <dbReference type="EMBL" id="SDI30315.1"/>
    </source>
</evidence>
<dbReference type="EMBL" id="FNDG01000014">
    <property type="protein sequence ID" value="SDI30315.1"/>
    <property type="molecule type" value="Genomic_DNA"/>
</dbReference>
<dbReference type="Pfam" id="PF04303">
    <property type="entry name" value="PrpF"/>
    <property type="match status" value="1"/>
</dbReference>
<dbReference type="Gene3D" id="3.10.310.10">
    <property type="entry name" value="Diaminopimelate Epimerase, Chain A, domain 1"/>
    <property type="match status" value="2"/>
</dbReference>
<evidence type="ECO:0000256" key="1">
    <source>
        <dbReference type="ARBA" id="ARBA00007673"/>
    </source>
</evidence>
<dbReference type="AlphaFoldDB" id="A0A1G8JGJ3"/>